<name>A0A3M7T6E5_BRAPC</name>
<keyword evidence="1" id="KW-0472">Membrane</keyword>
<comment type="caution">
    <text evidence="2">The sequence shown here is derived from an EMBL/GenBank/DDBJ whole genome shotgun (WGS) entry which is preliminary data.</text>
</comment>
<evidence type="ECO:0000256" key="1">
    <source>
        <dbReference type="SAM" id="Phobius"/>
    </source>
</evidence>
<feature type="transmembrane region" description="Helical" evidence="1">
    <location>
        <begin position="102"/>
        <end position="126"/>
    </location>
</feature>
<evidence type="ECO:0000313" key="2">
    <source>
        <dbReference type="EMBL" id="RNA43643.1"/>
    </source>
</evidence>
<dbReference type="EMBL" id="REGN01000198">
    <property type="protein sequence ID" value="RNA43643.1"/>
    <property type="molecule type" value="Genomic_DNA"/>
</dbReference>
<accession>A0A3M7T6E5</accession>
<organism evidence="2 3">
    <name type="scientific">Brachionus plicatilis</name>
    <name type="common">Marine rotifer</name>
    <name type="synonym">Brachionus muelleri</name>
    <dbReference type="NCBI Taxonomy" id="10195"/>
    <lineage>
        <taxon>Eukaryota</taxon>
        <taxon>Metazoa</taxon>
        <taxon>Spiralia</taxon>
        <taxon>Gnathifera</taxon>
        <taxon>Rotifera</taxon>
        <taxon>Eurotatoria</taxon>
        <taxon>Monogononta</taxon>
        <taxon>Pseudotrocha</taxon>
        <taxon>Ploima</taxon>
        <taxon>Brachionidae</taxon>
        <taxon>Brachionus</taxon>
    </lineage>
</organism>
<sequence length="141" mass="16397">MRANLVRERGLDGLFGSYLIPFSPRSCLHKLEKIININKIINAFFHWHLEVDDQFKISFQFKNVTCFTCNNNRFLDLFKTSSKILISDSYLFCSLKYSSLKFIYSITVGLGMLHSVRTGIISILFLENPFLSFSRPHQSFV</sequence>
<gene>
    <name evidence="2" type="ORF">BpHYR1_028864</name>
</gene>
<keyword evidence="3" id="KW-1185">Reference proteome</keyword>
<dbReference type="Proteomes" id="UP000276133">
    <property type="component" value="Unassembled WGS sequence"/>
</dbReference>
<keyword evidence="1" id="KW-0812">Transmembrane</keyword>
<protein>
    <submittedName>
        <fullName evidence="2">Uncharacterized protein</fullName>
    </submittedName>
</protein>
<reference evidence="2 3" key="1">
    <citation type="journal article" date="2018" name="Sci. Rep.">
        <title>Genomic signatures of local adaptation to the degree of environmental predictability in rotifers.</title>
        <authorList>
            <person name="Franch-Gras L."/>
            <person name="Hahn C."/>
            <person name="Garcia-Roger E.M."/>
            <person name="Carmona M.J."/>
            <person name="Serra M."/>
            <person name="Gomez A."/>
        </authorList>
    </citation>
    <scope>NUCLEOTIDE SEQUENCE [LARGE SCALE GENOMIC DNA]</scope>
    <source>
        <strain evidence="2">HYR1</strain>
    </source>
</reference>
<proteinExistence type="predicted"/>
<dbReference type="AlphaFoldDB" id="A0A3M7T6E5"/>
<keyword evidence="1" id="KW-1133">Transmembrane helix</keyword>
<evidence type="ECO:0000313" key="3">
    <source>
        <dbReference type="Proteomes" id="UP000276133"/>
    </source>
</evidence>